<dbReference type="RefSeq" id="WP_290140657.1">
    <property type="nucleotide sequence ID" value="NZ_CP101620.1"/>
</dbReference>
<name>A0ABY5I655_9FIRM</name>
<reference evidence="1" key="1">
    <citation type="submission" date="2022-07" db="EMBL/GenBank/DDBJ databases">
        <title>Faecal culturing of patients with breast cancer.</title>
        <authorList>
            <person name="Teng N.M.Y."/>
            <person name="Kiu R."/>
            <person name="Evans R."/>
            <person name="Baker D.J."/>
            <person name="Zenner C."/>
            <person name="Robinson S.D."/>
            <person name="Hall L.J."/>
        </authorList>
    </citation>
    <scope>NUCLEOTIDE SEQUENCE</scope>
    <source>
        <strain evidence="1">LH1062</strain>
    </source>
</reference>
<evidence type="ECO:0000313" key="2">
    <source>
        <dbReference type="Proteomes" id="UP001060112"/>
    </source>
</evidence>
<evidence type="ECO:0000313" key="1">
    <source>
        <dbReference type="EMBL" id="UTY39523.1"/>
    </source>
</evidence>
<protein>
    <submittedName>
        <fullName evidence="1">Uncharacterized protein</fullName>
    </submittedName>
</protein>
<gene>
    <name evidence="1" type="ORF">NMU03_01420</name>
</gene>
<dbReference type="EMBL" id="CP101620">
    <property type="protein sequence ID" value="UTY39523.1"/>
    <property type="molecule type" value="Genomic_DNA"/>
</dbReference>
<organism evidence="1 2">
    <name type="scientific">Allocoprobacillus halotolerans</name>
    <dbReference type="NCBI Taxonomy" id="2944914"/>
    <lineage>
        <taxon>Bacteria</taxon>
        <taxon>Bacillati</taxon>
        <taxon>Bacillota</taxon>
        <taxon>Erysipelotrichia</taxon>
        <taxon>Erysipelotrichales</taxon>
        <taxon>Erysipelotrichaceae</taxon>
        <taxon>Allocoprobacillus</taxon>
    </lineage>
</organism>
<proteinExistence type="predicted"/>
<dbReference type="Proteomes" id="UP001060112">
    <property type="component" value="Chromosome"/>
</dbReference>
<keyword evidence="2" id="KW-1185">Reference proteome</keyword>
<sequence length="64" mass="7769">MKRHVYKLILEEDNINRILEEDEVLEEILEYLSNMSRRMELIQSKITRIDTAILEYFSVMYALC</sequence>
<accession>A0ABY5I655</accession>